<evidence type="ECO:0000256" key="13">
    <source>
        <dbReference type="ARBA" id="ARBA00048523"/>
    </source>
</evidence>
<dbReference type="Proteomes" id="UP000319897">
    <property type="component" value="Unassembled WGS sequence"/>
</dbReference>
<comment type="catalytic activity">
    <reaction evidence="12">
        <text>O-phospho-L-serine + H2O = L-serine + phosphate</text>
        <dbReference type="Rhea" id="RHEA:21208"/>
        <dbReference type="ChEBI" id="CHEBI:15377"/>
        <dbReference type="ChEBI" id="CHEBI:33384"/>
        <dbReference type="ChEBI" id="CHEBI:43474"/>
        <dbReference type="ChEBI" id="CHEBI:57524"/>
        <dbReference type="EC" id="3.1.3.3"/>
    </reaction>
</comment>
<evidence type="ECO:0000256" key="10">
    <source>
        <dbReference type="ARBA" id="ARBA00023299"/>
    </source>
</evidence>
<keyword evidence="16" id="KW-1185">Reference proteome</keyword>
<comment type="caution">
    <text evidence="15">The sequence shown here is derived from an EMBL/GenBank/DDBJ whole genome shotgun (WGS) entry which is preliminary data.</text>
</comment>
<dbReference type="SFLD" id="SFLDG01136">
    <property type="entry name" value="C1.6:_Phosphoserine_Phosphatas"/>
    <property type="match status" value="1"/>
</dbReference>
<evidence type="ECO:0000256" key="2">
    <source>
        <dbReference type="ARBA" id="ARBA00005135"/>
    </source>
</evidence>
<dbReference type="GO" id="GO:0000287">
    <property type="term" value="F:magnesium ion binding"/>
    <property type="evidence" value="ECO:0007669"/>
    <property type="project" value="TreeGrafter"/>
</dbReference>
<dbReference type="Gene3D" id="3.40.50.1000">
    <property type="entry name" value="HAD superfamily/HAD-like"/>
    <property type="match status" value="1"/>
</dbReference>
<name>A0A501XXE0_9SPHN</name>
<dbReference type="Pfam" id="PF12710">
    <property type="entry name" value="HAD"/>
    <property type="match status" value="1"/>
</dbReference>
<evidence type="ECO:0000313" key="15">
    <source>
        <dbReference type="EMBL" id="TPE64727.1"/>
    </source>
</evidence>
<dbReference type="SFLD" id="SFLDG01137">
    <property type="entry name" value="C1.6.1:_Phosphoserine_Phosphat"/>
    <property type="match status" value="1"/>
</dbReference>
<dbReference type="GO" id="GO:0036424">
    <property type="term" value="F:L-phosphoserine phosphatase activity"/>
    <property type="evidence" value="ECO:0007669"/>
    <property type="project" value="InterPro"/>
</dbReference>
<reference evidence="15 16" key="1">
    <citation type="submission" date="2019-06" db="EMBL/GenBank/DDBJ databases">
        <authorList>
            <person name="Lee I."/>
            <person name="Jang G.I."/>
            <person name="Hwang C.Y."/>
        </authorList>
    </citation>
    <scope>NUCLEOTIDE SEQUENCE [LARGE SCALE GENOMIC DNA]</scope>
    <source>
        <strain evidence="15 16">PAMC 28131</strain>
    </source>
</reference>
<keyword evidence="10" id="KW-0718">Serine biosynthesis</keyword>
<comment type="pathway">
    <text evidence="2">Amino-acid biosynthesis; L-serine biosynthesis; L-serine from 3-phospho-D-glycerate: step 3/3.</text>
</comment>
<dbReference type="RefSeq" id="WP_140926406.1">
    <property type="nucleotide sequence ID" value="NZ_VFSU01000008.1"/>
</dbReference>
<keyword evidence="8 15" id="KW-0378">Hydrolase</keyword>
<dbReference type="EMBL" id="VFSU01000008">
    <property type="protein sequence ID" value="TPE64727.1"/>
    <property type="molecule type" value="Genomic_DNA"/>
</dbReference>
<dbReference type="InterPro" id="IPR023214">
    <property type="entry name" value="HAD_sf"/>
</dbReference>
<evidence type="ECO:0000256" key="3">
    <source>
        <dbReference type="ARBA" id="ARBA00009184"/>
    </source>
</evidence>
<evidence type="ECO:0000256" key="4">
    <source>
        <dbReference type="ARBA" id="ARBA00012640"/>
    </source>
</evidence>
<evidence type="ECO:0000256" key="5">
    <source>
        <dbReference type="ARBA" id="ARBA00015196"/>
    </source>
</evidence>
<dbReference type="NCBIfam" id="TIGR01488">
    <property type="entry name" value="HAD-SF-IB"/>
    <property type="match status" value="1"/>
</dbReference>
<accession>A0A501XXE0</accession>
<dbReference type="PANTHER" id="PTHR43344">
    <property type="entry name" value="PHOSPHOSERINE PHOSPHATASE"/>
    <property type="match status" value="1"/>
</dbReference>
<keyword evidence="7" id="KW-0479">Metal-binding</keyword>
<dbReference type="InterPro" id="IPR036412">
    <property type="entry name" value="HAD-like_sf"/>
</dbReference>
<dbReference type="GO" id="GO:0005737">
    <property type="term" value="C:cytoplasm"/>
    <property type="evidence" value="ECO:0007669"/>
    <property type="project" value="TreeGrafter"/>
</dbReference>
<keyword evidence="6" id="KW-0028">Amino-acid biosynthesis</keyword>
<dbReference type="SFLD" id="SFLDF00029">
    <property type="entry name" value="phosphoserine_phosphatase"/>
    <property type="match status" value="1"/>
</dbReference>
<evidence type="ECO:0000256" key="7">
    <source>
        <dbReference type="ARBA" id="ARBA00022723"/>
    </source>
</evidence>
<evidence type="ECO:0000256" key="11">
    <source>
        <dbReference type="ARBA" id="ARBA00031693"/>
    </source>
</evidence>
<dbReference type="GO" id="GO:0006564">
    <property type="term" value="P:L-serine biosynthetic process"/>
    <property type="evidence" value="ECO:0007669"/>
    <property type="project" value="UniProtKB-KW"/>
</dbReference>
<dbReference type="AlphaFoldDB" id="A0A501XXE0"/>
<dbReference type="PANTHER" id="PTHR43344:SF2">
    <property type="entry name" value="PHOSPHOSERINE PHOSPHATASE"/>
    <property type="match status" value="1"/>
</dbReference>
<comment type="cofactor">
    <cofactor evidence="1">
        <name>Mg(2+)</name>
        <dbReference type="ChEBI" id="CHEBI:18420"/>
    </cofactor>
</comment>
<evidence type="ECO:0000256" key="14">
    <source>
        <dbReference type="PIRSR" id="PIRSR604469-1"/>
    </source>
</evidence>
<feature type="active site" description="Proton donor" evidence="14">
    <location>
        <position position="92"/>
    </location>
</feature>
<evidence type="ECO:0000313" key="16">
    <source>
        <dbReference type="Proteomes" id="UP000319897"/>
    </source>
</evidence>
<protein>
    <recommendedName>
        <fullName evidence="5">Phosphoserine phosphatase</fullName>
        <ecNumber evidence="4">3.1.3.3</ecNumber>
    </recommendedName>
    <alternativeName>
        <fullName evidence="11">O-phosphoserine phosphohydrolase</fullName>
    </alternativeName>
</protein>
<sequence>MTVSDALIITLISPHGLSQADIATASDALTEAGGIVSAEIALDPPYATDLVVRGIDQPLARALLETLLPGLDVIAQPAAQPRRKKLLVADMDSTMIGQECIDELADFAGLKAEIAAITERAMRGELDFEAALDARVSALAGLDAGAIQRCLDERISLMPGARVLISTMKTLGARTVLISGGFTAFTGVVAGLIGFDRQVANILHIAEGKLAGTVQKPIVDSAVKRATLLAERNALGLAAADTLAVGDGANDIPMLEAAGLGIAYHAKPKAAAAADAAVRVGDLTSLLWAQGIPRAEWAEG</sequence>
<dbReference type="EC" id="3.1.3.3" evidence="4"/>
<evidence type="ECO:0000256" key="6">
    <source>
        <dbReference type="ARBA" id="ARBA00022605"/>
    </source>
</evidence>
<evidence type="ECO:0000256" key="8">
    <source>
        <dbReference type="ARBA" id="ARBA00022801"/>
    </source>
</evidence>
<comment type="catalytic activity">
    <reaction evidence="13">
        <text>O-phospho-D-serine + H2O = D-serine + phosphate</text>
        <dbReference type="Rhea" id="RHEA:24873"/>
        <dbReference type="ChEBI" id="CHEBI:15377"/>
        <dbReference type="ChEBI" id="CHEBI:35247"/>
        <dbReference type="ChEBI" id="CHEBI:43474"/>
        <dbReference type="ChEBI" id="CHEBI:58680"/>
        <dbReference type="EC" id="3.1.3.3"/>
    </reaction>
</comment>
<dbReference type="InterPro" id="IPR050582">
    <property type="entry name" value="HAD-like_SerB"/>
</dbReference>
<dbReference type="InterPro" id="IPR004469">
    <property type="entry name" value="PSP"/>
</dbReference>
<organism evidence="15 16">
    <name type="scientific">Sandaracinobacter neustonicus</name>
    <dbReference type="NCBI Taxonomy" id="1715348"/>
    <lineage>
        <taxon>Bacteria</taxon>
        <taxon>Pseudomonadati</taxon>
        <taxon>Pseudomonadota</taxon>
        <taxon>Alphaproteobacteria</taxon>
        <taxon>Sphingomonadales</taxon>
        <taxon>Sphingosinicellaceae</taxon>
        <taxon>Sandaracinobacter</taxon>
    </lineage>
</organism>
<dbReference type="SUPFAM" id="SSF56784">
    <property type="entry name" value="HAD-like"/>
    <property type="match status" value="1"/>
</dbReference>
<comment type="similarity">
    <text evidence="3">Belongs to the HAD-like hydrolase superfamily. SerB family.</text>
</comment>
<feature type="active site" description="Nucleophile" evidence="14">
    <location>
        <position position="90"/>
    </location>
</feature>
<keyword evidence="9" id="KW-0460">Magnesium</keyword>
<dbReference type="NCBIfam" id="TIGR00338">
    <property type="entry name" value="serB"/>
    <property type="match status" value="1"/>
</dbReference>
<evidence type="ECO:0000256" key="1">
    <source>
        <dbReference type="ARBA" id="ARBA00001946"/>
    </source>
</evidence>
<dbReference type="OrthoDB" id="9792539at2"/>
<dbReference type="UniPathway" id="UPA00135">
    <property type="reaction ID" value="UER00198"/>
</dbReference>
<evidence type="ECO:0000256" key="12">
    <source>
        <dbReference type="ARBA" id="ARBA00048138"/>
    </source>
</evidence>
<gene>
    <name evidence="15" type="primary">serB</name>
    <name evidence="15" type="ORF">FJQ54_00820</name>
</gene>
<dbReference type="SFLD" id="SFLDS00003">
    <property type="entry name" value="Haloacid_Dehalogenase"/>
    <property type="match status" value="1"/>
</dbReference>
<proteinExistence type="inferred from homology"/>
<evidence type="ECO:0000256" key="9">
    <source>
        <dbReference type="ARBA" id="ARBA00022842"/>
    </source>
</evidence>